<name>A0A6J5U3I8_PRUAR</name>
<evidence type="ECO:0000313" key="2">
    <source>
        <dbReference type="EMBL" id="CAB4269954.1"/>
    </source>
</evidence>
<organism evidence="2 3">
    <name type="scientific">Prunus armeniaca</name>
    <name type="common">Apricot</name>
    <name type="synonym">Armeniaca vulgaris</name>
    <dbReference type="NCBI Taxonomy" id="36596"/>
    <lineage>
        <taxon>Eukaryota</taxon>
        <taxon>Viridiplantae</taxon>
        <taxon>Streptophyta</taxon>
        <taxon>Embryophyta</taxon>
        <taxon>Tracheophyta</taxon>
        <taxon>Spermatophyta</taxon>
        <taxon>Magnoliopsida</taxon>
        <taxon>eudicotyledons</taxon>
        <taxon>Gunneridae</taxon>
        <taxon>Pentapetalae</taxon>
        <taxon>rosids</taxon>
        <taxon>fabids</taxon>
        <taxon>Rosales</taxon>
        <taxon>Rosaceae</taxon>
        <taxon>Amygdaloideae</taxon>
        <taxon>Amygdaleae</taxon>
        <taxon>Prunus</taxon>
    </lineage>
</organism>
<dbReference type="AlphaFoldDB" id="A0A6J5U3I8"/>
<gene>
    <name evidence="2" type="ORF">CURHAP_LOCUS15822</name>
</gene>
<proteinExistence type="predicted"/>
<dbReference type="EMBL" id="CAEKDK010000002">
    <property type="protein sequence ID" value="CAB4269954.1"/>
    <property type="molecule type" value="Genomic_DNA"/>
</dbReference>
<evidence type="ECO:0000256" key="1">
    <source>
        <dbReference type="SAM" id="MobiDB-lite"/>
    </source>
</evidence>
<feature type="region of interest" description="Disordered" evidence="1">
    <location>
        <begin position="1"/>
        <end position="52"/>
    </location>
</feature>
<evidence type="ECO:0000313" key="3">
    <source>
        <dbReference type="Proteomes" id="UP000507222"/>
    </source>
</evidence>
<feature type="compositionally biased region" description="Polar residues" evidence="1">
    <location>
        <begin position="23"/>
        <end position="35"/>
    </location>
</feature>
<accession>A0A6J5U3I8</accession>
<sequence>MKGSNDPSSPYVDPPLHARIDVNNGQSNVAANGSSFARLKRGRPLGSKDSVPRKSVLCPLEHFIKQFRGNLQGSTSSPLMVDSGLAGQCGSKWLTVARLKCGRPLGSKDSVPRKRVLCPLEHFIKRFRGNLQGSTSSPLMVDSVLAGVN</sequence>
<dbReference type="Proteomes" id="UP000507222">
    <property type="component" value="Unassembled WGS sequence"/>
</dbReference>
<reference evidence="2 3" key="1">
    <citation type="submission" date="2020-05" db="EMBL/GenBank/DDBJ databases">
        <authorList>
            <person name="Campoy J."/>
            <person name="Schneeberger K."/>
            <person name="Spophaly S."/>
        </authorList>
    </citation>
    <scope>NUCLEOTIDE SEQUENCE [LARGE SCALE GENOMIC DNA]</scope>
    <source>
        <strain evidence="2">PruArmRojPasFocal</strain>
    </source>
</reference>
<protein>
    <submittedName>
        <fullName evidence="2">Uncharacterized protein</fullName>
    </submittedName>
</protein>